<keyword evidence="3" id="KW-1185">Reference proteome</keyword>
<sequence>MSSEDELSDDNSFGYDSSDDDSSVKSYNGPDADNYYYLKELRLDRKLELAKTWGQSQPSIREEDIYDVRCTQSVVKGVLESLKKKEMKKGAAGAKMNLVKLNGTVTFEMVYADGTTASDDEEDGDEEDDDEEDNLYNDSGECDDDWDDTKHLSCCIRLGAAAEYSFDMPDPPTEVSSKRVTYLSNDKKYEFQFQFLGRCLTLRVSRNWIFRDRKQPANAPEFFEFAGLWYDFDVDIDT</sequence>
<organism evidence="2 3">
    <name type="scientific">Fusarium zealandicum</name>
    <dbReference type="NCBI Taxonomy" id="1053134"/>
    <lineage>
        <taxon>Eukaryota</taxon>
        <taxon>Fungi</taxon>
        <taxon>Dikarya</taxon>
        <taxon>Ascomycota</taxon>
        <taxon>Pezizomycotina</taxon>
        <taxon>Sordariomycetes</taxon>
        <taxon>Hypocreomycetidae</taxon>
        <taxon>Hypocreales</taxon>
        <taxon>Nectriaceae</taxon>
        <taxon>Fusarium</taxon>
        <taxon>Fusarium staphyleae species complex</taxon>
    </lineage>
</organism>
<feature type="compositionally biased region" description="Acidic residues" evidence="1">
    <location>
        <begin position="118"/>
        <end position="142"/>
    </location>
</feature>
<dbReference type="EMBL" id="JABEYC010000384">
    <property type="protein sequence ID" value="KAF4978262.1"/>
    <property type="molecule type" value="Genomic_DNA"/>
</dbReference>
<reference evidence="2" key="1">
    <citation type="journal article" date="2020" name="BMC Genomics">
        <title>Correction to: Identification and distribution of gene clusters required for synthesis of sphingolipid metabolism inhibitors in diverse species of the filamentous fungus Fusarium.</title>
        <authorList>
            <person name="Kim H.S."/>
            <person name="Lohmar J.M."/>
            <person name="Busman M."/>
            <person name="Brown D.W."/>
            <person name="Naumann T.A."/>
            <person name="Divon H.H."/>
            <person name="Lysoe E."/>
            <person name="Uhlig S."/>
            <person name="Proctor R.H."/>
        </authorList>
    </citation>
    <scope>NUCLEOTIDE SEQUENCE</scope>
    <source>
        <strain evidence="2">NRRL 22465</strain>
    </source>
</reference>
<accession>A0A8H4UKT9</accession>
<dbReference type="AlphaFoldDB" id="A0A8H4UKT9"/>
<name>A0A8H4UKT9_9HYPO</name>
<evidence type="ECO:0000313" key="3">
    <source>
        <dbReference type="Proteomes" id="UP000635477"/>
    </source>
</evidence>
<gene>
    <name evidence="2" type="ORF">FZEAL_5319</name>
</gene>
<proteinExistence type="predicted"/>
<evidence type="ECO:0000256" key="1">
    <source>
        <dbReference type="SAM" id="MobiDB-lite"/>
    </source>
</evidence>
<feature type="region of interest" description="Disordered" evidence="1">
    <location>
        <begin position="1"/>
        <end position="32"/>
    </location>
</feature>
<reference evidence="2" key="2">
    <citation type="submission" date="2020-05" db="EMBL/GenBank/DDBJ databases">
        <authorList>
            <person name="Kim H.-S."/>
            <person name="Proctor R.H."/>
            <person name="Brown D.W."/>
        </authorList>
    </citation>
    <scope>NUCLEOTIDE SEQUENCE</scope>
    <source>
        <strain evidence="2">NRRL 22465</strain>
    </source>
</reference>
<protein>
    <submittedName>
        <fullName evidence="2">Uncharacterized protein</fullName>
    </submittedName>
</protein>
<evidence type="ECO:0000313" key="2">
    <source>
        <dbReference type="EMBL" id="KAF4978262.1"/>
    </source>
</evidence>
<feature type="region of interest" description="Disordered" evidence="1">
    <location>
        <begin position="114"/>
        <end position="142"/>
    </location>
</feature>
<comment type="caution">
    <text evidence="2">The sequence shown here is derived from an EMBL/GenBank/DDBJ whole genome shotgun (WGS) entry which is preliminary data.</text>
</comment>
<dbReference type="Proteomes" id="UP000635477">
    <property type="component" value="Unassembled WGS sequence"/>
</dbReference>